<comment type="caution">
    <text evidence="2">The sequence shown here is derived from an EMBL/GenBank/DDBJ whole genome shotgun (WGS) entry which is preliminary data.</text>
</comment>
<reference evidence="2" key="1">
    <citation type="submission" date="2022-11" db="EMBL/GenBank/DDBJ databases">
        <authorList>
            <person name="Petersen C."/>
        </authorList>
    </citation>
    <scope>NUCLEOTIDE SEQUENCE</scope>
    <source>
        <strain evidence="2">IBT 21917</strain>
    </source>
</reference>
<evidence type="ECO:0000256" key="1">
    <source>
        <dbReference type="SAM" id="MobiDB-lite"/>
    </source>
</evidence>
<feature type="region of interest" description="Disordered" evidence="1">
    <location>
        <begin position="1"/>
        <end position="52"/>
    </location>
</feature>
<dbReference type="AlphaFoldDB" id="A0A9W9LGQ3"/>
<gene>
    <name evidence="2" type="ORF">N7492_009279</name>
</gene>
<name>A0A9W9LGQ3_9EURO</name>
<evidence type="ECO:0000313" key="2">
    <source>
        <dbReference type="EMBL" id="KAJ5156476.1"/>
    </source>
</evidence>
<keyword evidence="3" id="KW-1185">Reference proteome</keyword>
<evidence type="ECO:0000313" key="3">
    <source>
        <dbReference type="Proteomes" id="UP001146351"/>
    </source>
</evidence>
<organism evidence="2 3">
    <name type="scientific">Penicillium capsulatum</name>
    <dbReference type="NCBI Taxonomy" id="69766"/>
    <lineage>
        <taxon>Eukaryota</taxon>
        <taxon>Fungi</taxon>
        <taxon>Dikarya</taxon>
        <taxon>Ascomycota</taxon>
        <taxon>Pezizomycotina</taxon>
        <taxon>Eurotiomycetes</taxon>
        <taxon>Eurotiomycetidae</taxon>
        <taxon>Eurotiales</taxon>
        <taxon>Aspergillaceae</taxon>
        <taxon>Penicillium</taxon>
    </lineage>
</organism>
<feature type="compositionally biased region" description="Low complexity" evidence="1">
    <location>
        <begin position="13"/>
        <end position="34"/>
    </location>
</feature>
<dbReference type="Proteomes" id="UP001146351">
    <property type="component" value="Unassembled WGS sequence"/>
</dbReference>
<sequence>MNQFPLSSDFEWSSASSRRQSSVSSSTVSSASTSILFQSPAPSPGSSSRKQSWQVYDDVVRLDLNPYMTMYRFPSIPGNDQN</sequence>
<accession>A0A9W9LGQ3</accession>
<reference evidence="2" key="2">
    <citation type="journal article" date="2023" name="IMA Fungus">
        <title>Comparative genomic study of the Penicillium genus elucidates a diverse pangenome and 15 lateral gene transfer events.</title>
        <authorList>
            <person name="Petersen C."/>
            <person name="Sorensen T."/>
            <person name="Nielsen M.R."/>
            <person name="Sondergaard T.E."/>
            <person name="Sorensen J.L."/>
            <person name="Fitzpatrick D.A."/>
            <person name="Frisvad J.C."/>
            <person name="Nielsen K.L."/>
        </authorList>
    </citation>
    <scope>NUCLEOTIDE SEQUENCE</scope>
    <source>
        <strain evidence="2">IBT 21917</strain>
    </source>
</reference>
<protein>
    <submittedName>
        <fullName evidence="2">Uncharacterized protein</fullName>
    </submittedName>
</protein>
<proteinExistence type="predicted"/>
<dbReference type="EMBL" id="JAPQKO010000006">
    <property type="protein sequence ID" value="KAJ5156476.1"/>
    <property type="molecule type" value="Genomic_DNA"/>
</dbReference>